<name>A0AA35W632_GEOBA</name>
<reference evidence="3" key="1">
    <citation type="submission" date="2023-03" db="EMBL/GenBank/DDBJ databases">
        <authorList>
            <person name="Steffen K."/>
            <person name="Cardenas P."/>
        </authorList>
    </citation>
    <scope>NUCLEOTIDE SEQUENCE</scope>
</reference>
<dbReference type="GO" id="GO:0140662">
    <property type="term" value="F:ATP-dependent protein folding chaperone"/>
    <property type="evidence" value="ECO:0007669"/>
    <property type="project" value="InterPro"/>
</dbReference>
<organism evidence="3 4">
    <name type="scientific">Geodia barretti</name>
    <name type="common">Barrett's horny sponge</name>
    <dbReference type="NCBI Taxonomy" id="519541"/>
    <lineage>
        <taxon>Eukaryota</taxon>
        <taxon>Metazoa</taxon>
        <taxon>Porifera</taxon>
        <taxon>Demospongiae</taxon>
        <taxon>Heteroscleromorpha</taxon>
        <taxon>Tetractinellida</taxon>
        <taxon>Astrophorina</taxon>
        <taxon>Geodiidae</taxon>
        <taxon>Geodia</taxon>
    </lineage>
</organism>
<sequence length="90" mass="9450">MKLISENTGVSGEVILSESLKAEGDWGYDAEVGEFGHLLERGIMDPAKVTRAAIENAASVASMVLTTESLITDVPVPQSAAAPAMPPMDY</sequence>
<proteinExistence type="inferred from homology"/>
<dbReference type="SUPFAM" id="SSF48592">
    <property type="entry name" value="GroEL equatorial domain-like"/>
    <property type="match status" value="1"/>
</dbReference>
<comment type="similarity">
    <text evidence="1">Belongs to the chaperonin (HSP60) family.</text>
</comment>
<dbReference type="AlphaFoldDB" id="A0AA35W632"/>
<dbReference type="GO" id="GO:0042026">
    <property type="term" value="P:protein refolding"/>
    <property type="evidence" value="ECO:0007669"/>
    <property type="project" value="InterPro"/>
</dbReference>
<evidence type="ECO:0000256" key="2">
    <source>
        <dbReference type="ARBA" id="ARBA00023186"/>
    </source>
</evidence>
<gene>
    <name evidence="3" type="ORF">GBAR_LOCUS6384</name>
</gene>
<dbReference type="InterPro" id="IPR027413">
    <property type="entry name" value="GROEL-like_equatorial_sf"/>
</dbReference>
<evidence type="ECO:0000256" key="1">
    <source>
        <dbReference type="ARBA" id="ARBA00006607"/>
    </source>
</evidence>
<dbReference type="InterPro" id="IPR001844">
    <property type="entry name" value="Cpn60/GroEL"/>
</dbReference>
<protein>
    <submittedName>
        <fullName evidence="3">60 kDa chaperonin</fullName>
    </submittedName>
</protein>
<dbReference type="GO" id="GO:0005524">
    <property type="term" value="F:ATP binding"/>
    <property type="evidence" value="ECO:0007669"/>
    <property type="project" value="InterPro"/>
</dbReference>
<keyword evidence="4" id="KW-1185">Reference proteome</keyword>
<comment type="caution">
    <text evidence="3">The sequence shown here is derived from an EMBL/GenBank/DDBJ whole genome shotgun (WGS) entry which is preliminary data.</text>
</comment>
<dbReference type="Gene3D" id="1.10.560.10">
    <property type="entry name" value="GroEL-like equatorial domain"/>
    <property type="match status" value="1"/>
</dbReference>
<dbReference type="Pfam" id="PF00118">
    <property type="entry name" value="Cpn60_TCP1"/>
    <property type="match status" value="1"/>
</dbReference>
<keyword evidence="2" id="KW-0143">Chaperone</keyword>
<dbReference type="EMBL" id="CASHTH010000972">
    <property type="protein sequence ID" value="CAI8009533.1"/>
    <property type="molecule type" value="Genomic_DNA"/>
</dbReference>
<evidence type="ECO:0000313" key="4">
    <source>
        <dbReference type="Proteomes" id="UP001174909"/>
    </source>
</evidence>
<accession>A0AA35W632</accession>
<evidence type="ECO:0000313" key="3">
    <source>
        <dbReference type="EMBL" id="CAI8009533.1"/>
    </source>
</evidence>
<dbReference type="Proteomes" id="UP001174909">
    <property type="component" value="Unassembled WGS sequence"/>
</dbReference>
<dbReference type="InterPro" id="IPR002423">
    <property type="entry name" value="Cpn60/GroEL/TCP-1"/>
</dbReference>
<dbReference type="PANTHER" id="PTHR45633">
    <property type="entry name" value="60 KDA HEAT SHOCK PROTEIN, MITOCHONDRIAL"/>
    <property type="match status" value="1"/>
</dbReference>